<keyword evidence="1" id="KW-0472">Membrane</keyword>
<sequence length="126" mass="14187">MDKAHNINKVYALILILLGLFGFIMRYMELGDMQYTALIPAVFGLILFAFTRGIKNENAVIGHLAGVFTIVLVVMSSVMITKGLVAEFSLGRKQIIFLIVIAGGIYSLRSQFLYFRAQRRRKAKLK</sequence>
<protein>
    <submittedName>
        <fullName evidence="2">Uncharacterized protein</fullName>
    </submittedName>
</protein>
<reference evidence="2 3" key="1">
    <citation type="submission" date="2019-01" db="EMBL/GenBank/DDBJ databases">
        <title>Ancylomarina salipaludis sp. nov., isolated from a salt marsh.</title>
        <authorList>
            <person name="Yoon J.-H."/>
        </authorList>
    </citation>
    <scope>NUCLEOTIDE SEQUENCE [LARGE SCALE GENOMIC DNA]</scope>
    <source>
        <strain evidence="2 3">SHSM-M15</strain>
    </source>
</reference>
<feature type="transmembrane region" description="Helical" evidence="1">
    <location>
        <begin position="10"/>
        <end position="28"/>
    </location>
</feature>
<organism evidence="2 3">
    <name type="scientific">Ancylomarina salipaludis</name>
    <dbReference type="NCBI Taxonomy" id="2501299"/>
    <lineage>
        <taxon>Bacteria</taxon>
        <taxon>Pseudomonadati</taxon>
        <taxon>Bacteroidota</taxon>
        <taxon>Bacteroidia</taxon>
        <taxon>Marinilabiliales</taxon>
        <taxon>Marinifilaceae</taxon>
        <taxon>Ancylomarina</taxon>
    </lineage>
</organism>
<keyword evidence="1" id="KW-1133">Transmembrane helix</keyword>
<dbReference type="OrthoDB" id="1120347at2"/>
<feature type="transmembrane region" description="Helical" evidence="1">
    <location>
        <begin position="95"/>
        <end position="115"/>
    </location>
</feature>
<feature type="transmembrane region" description="Helical" evidence="1">
    <location>
        <begin position="58"/>
        <end position="80"/>
    </location>
</feature>
<keyword evidence="3" id="KW-1185">Reference proteome</keyword>
<gene>
    <name evidence="2" type="ORF">EO244_10795</name>
</gene>
<name>A0A4Q1JKC4_9BACT</name>
<feature type="transmembrane region" description="Helical" evidence="1">
    <location>
        <begin position="34"/>
        <end position="51"/>
    </location>
</feature>
<dbReference type="EMBL" id="SAXA01000009">
    <property type="protein sequence ID" value="RXQ92957.1"/>
    <property type="molecule type" value="Genomic_DNA"/>
</dbReference>
<evidence type="ECO:0000256" key="1">
    <source>
        <dbReference type="SAM" id="Phobius"/>
    </source>
</evidence>
<accession>A0A4Q1JKC4</accession>
<proteinExistence type="predicted"/>
<comment type="caution">
    <text evidence="2">The sequence shown here is derived from an EMBL/GenBank/DDBJ whole genome shotgun (WGS) entry which is preliminary data.</text>
</comment>
<dbReference type="RefSeq" id="WP_129254688.1">
    <property type="nucleotide sequence ID" value="NZ_SAXA01000009.1"/>
</dbReference>
<keyword evidence="1" id="KW-0812">Transmembrane</keyword>
<dbReference type="AlphaFoldDB" id="A0A4Q1JKC4"/>
<evidence type="ECO:0000313" key="2">
    <source>
        <dbReference type="EMBL" id="RXQ92957.1"/>
    </source>
</evidence>
<dbReference type="Proteomes" id="UP000289703">
    <property type="component" value="Unassembled WGS sequence"/>
</dbReference>
<evidence type="ECO:0000313" key="3">
    <source>
        <dbReference type="Proteomes" id="UP000289703"/>
    </source>
</evidence>